<evidence type="ECO:0000313" key="2">
    <source>
        <dbReference type="EMBL" id="KAG5926066.1"/>
    </source>
</evidence>
<feature type="region of interest" description="Disordered" evidence="1">
    <location>
        <begin position="329"/>
        <end position="381"/>
    </location>
</feature>
<comment type="caution">
    <text evidence="2">The sequence shown here is derived from an EMBL/GenBank/DDBJ whole genome shotgun (WGS) entry which is preliminary data.</text>
</comment>
<dbReference type="Proteomes" id="UP000811619">
    <property type="component" value="Unassembled WGS sequence"/>
</dbReference>
<feature type="region of interest" description="Disordered" evidence="1">
    <location>
        <begin position="1"/>
        <end position="26"/>
    </location>
</feature>
<reference evidence="2" key="1">
    <citation type="journal article" date="2020" name="bioRxiv">
        <title>Whole genome comparisons of ergot fungi reveals the divergence and evolution of species within the genus Claviceps are the result of varying mechanisms driving genome evolution and host range expansion.</title>
        <authorList>
            <person name="Wyka S.A."/>
            <person name="Mondo S.J."/>
            <person name="Liu M."/>
            <person name="Dettman J."/>
            <person name="Nalam V."/>
            <person name="Broders K.D."/>
        </authorList>
    </citation>
    <scope>NUCLEOTIDE SEQUENCE</scope>
    <source>
        <strain evidence="2">CCC 489</strain>
    </source>
</reference>
<gene>
    <name evidence="2" type="ORF">E4U42_003678</name>
</gene>
<dbReference type="AlphaFoldDB" id="A0A8K0J6H2"/>
<evidence type="ECO:0000313" key="3">
    <source>
        <dbReference type="Proteomes" id="UP000811619"/>
    </source>
</evidence>
<evidence type="ECO:0000256" key="1">
    <source>
        <dbReference type="SAM" id="MobiDB-lite"/>
    </source>
</evidence>
<sequence>MGDSTRHAACSASRPAGKRAHADDDDETRASKVEAFSKWLAGVVPVHLVPGSLAEMLQHRANRRLDMARSQGVPAEHIVFGPDCLPTWASLCWDPEEESLHAVLQERLGDLGRALELDPFLQDEIRTKSNARMDEARRLGVPLDAIAVGPSLLPEWGMDPDAAVALSGGHGDQETDADKDNTPETGFAVDGPEPSHPGTTRGKRKRCSECSDPTTSDESSDGDQDDDQDDTGVIYLNNHVSPQPTYDCAASSHVLHDVQVVGAPDDASQVVDLEVYLAVGGDDDDDIAEVELAIDRAAYEACFGDDGAIDVHVPGADIFCFHGIEELDEDRGGKSREGHDAEERDAGEGEGGDGDEDEDEDEDGDGDVELEDSSDAHSEEE</sequence>
<feature type="compositionally biased region" description="Acidic residues" evidence="1">
    <location>
        <begin position="218"/>
        <end position="230"/>
    </location>
</feature>
<name>A0A8K0J6H2_9HYPO</name>
<feature type="compositionally biased region" description="Basic and acidic residues" evidence="1">
    <location>
        <begin position="171"/>
        <end position="182"/>
    </location>
</feature>
<feature type="region of interest" description="Disordered" evidence="1">
    <location>
        <begin position="163"/>
        <end position="239"/>
    </location>
</feature>
<proteinExistence type="predicted"/>
<keyword evidence="3" id="KW-1185">Reference proteome</keyword>
<protein>
    <submittedName>
        <fullName evidence="2">Uncharacterized protein</fullName>
    </submittedName>
</protein>
<accession>A0A8K0J6H2</accession>
<dbReference type="OrthoDB" id="4939762at2759"/>
<organism evidence="2 3">
    <name type="scientific">Claviceps africana</name>
    <dbReference type="NCBI Taxonomy" id="83212"/>
    <lineage>
        <taxon>Eukaryota</taxon>
        <taxon>Fungi</taxon>
        <taxon>Dikarya</taxon>
        <taxon>Ascomycota</taxon>
        <taxon>Pezizomycotina</taxon>
        <taxon>Sordariomycetes</taxon>
        <taxon>Hypocreomycetidae</taxon>
        <taxon>Hypocreales</taxon>
        <taxon>Clavicipitaceae</taxon>
        <taxon>Claviceps</taxon>
    </lineage>
</organism>
<feature type="compositionally biased region" description="Basic and acidic residues" evidence="1">
    <location>
        <begin position="330"/>
        <end position="347"/>
    </location>
</feature>
<dbReference type="EMBL" id="SRPY01000307">
    <property type="protein sequence ID" value="KAG5926066.1"/>
    <property type="molecule type" value="Genomic_DNA"/>
</dbReference>
<feature type="compositionally biased region" description="Acidic residues" evidence="1">
    <location>
        <begin position="348"/>
        <end position="373"/>
    </location>
</feature>